<dbReference type="PANTHER" id="PTHR30487">
    <property type="entry name" value="TYPE 4 PREPILIN-LIKE PROTEINS LEADER PEPTIDE-PROCESSING ENZYME"/>
    <property type="match status" value="1"/>
</dbReference>
<dbReference type="PANTHER" id="PTHR30487:SF0">
    <property type="entry name" value="PREPILIN LEADER PEPTIDASE_N-METHYLTRANSFERASE-RELATED"/>
    <property type="match status" value="1"/>
</dbReference>
<organism evidence="10 11">
    <name type="scientific">Pseudanabaena catenata USMAC16</name>
    <dbReference type="NCBI Taxonomy" id="1855837"/>
    <lineage>
        <taxon>Bacteria</taxon>
        <taxon>Bacillati</taxon>
        <taxon>Cyanobacteriota</taxon>
        <taxon>Cyanophyceae</taxon>
        <taxon>Pseudanabaenales</taxon>
        <taxon>Pseudanabaenaceae</taxon>
        <taxon>Pseudanabaena</taxon>
    </lineage>
</organism>
<name>A0A9X4RJD3_9CYAN</name>
<keyword evidence="6 7" id="KW-0472">Membrane</keyword>
<reference evidence="10" key="1">
    <citation type="submission" date="2019-05" db="EMBL/GenBank/DDBJ databases">
        <title>Whole genome sequencing of Pseudanabaena catenata USMAC16.</title>
        <authorList>
            <person name="Khan Z."/>
            <person name="Omar W.M."/>
            <person name="Convey P."/>
            <person name="Merican F."/>
            <person name="Najimudin N."/>
        </authorList>
    </citation>
    <scope>NUCLEOTIDE SEQUENCE</scope>
    <source>
        <strain evidence="10">USMAC16</strain>
    </source>
</reference>
<evidence type="ECO:0000313" key="10">
    <source>
        <dbReference type="EMBL" id="MDG3495885.1"/>
    </source>
</evidence>
<evidence type="ECO:0000313" key="11">
    <source>
        <dbReference type="Proteomes" id="UP001152872"/>
    </source>
</evidence>
<dbReference type="GO" id="GO:0006465">
    <property type="term" value="P:signal peptide processing"/>
    <property type="evidence" value="ECO:0007669"/>
    <property type="project" value="TreeGrafter"/>
</dbReference>
<gene>
    <name evidence="10" type="ORF">FEV09_15150</name>
</gene>
<evidence type="ECO:0000256" key="2">
    <source>
        <dbReference type="ARBA" id="ARBA00005801"/>
    </source>
</evidence>
<comment type="caution">
    <text evidence="10">The sequence shown here is derived from an EMBL/GenBank/DDBJ whole genome shotgun (WGS) entry which is preliminary data.</text>
</comment>
<keyword evidence="11" id="KW-1185">Reference proteome</keyword>
<evidence type="ECO:0000256" key="4">
    <source>
        <dbReference type="ARBA" id="ARBA00022692"/>
    </source>
</evidence>
<keyword evidence="5 7" id="KW-1133">Transmembrane helix</keyword>
<feature type="transmembrane region" description="Helical" evidence="7">
    <location>
        <begin position="248"/>
        <end position="272"/>
    </location>
</feature>
<dbReference type="Pfam" id="PF06750">
    <property type="entry name" value="A24_N_bact"/>
    <property type="match status" value="1"/>
</dbReference>
<feature type="transmembrane region" description="Helical" evidence="7">
    <location>
        <begin position="164"/>
        <end position="190"/>
    </location>
</feature>
<evidence type="ECO:0000256" key="1">
    <source>
        <dbReference type="ARBA" id="ARBA00004651"/>
    </source>
</evidence>
<evidence type="ECO:0000259" key="9">
    <source>
        <dbReference type="Pfam" id="PF06750"/>
    </source>
</evidence>
<evidence type="ECO:0000256" key="5">
    <source>
        <dbReference type="ARBA" id="ARBA00022989"/>
    </source>
</evidence>
<feature type="transmembrane region" description="Helical" evidence="7">
    <location>
        <begin position="210"/>
        <end position="236"/>
    </location>
</feature>
<feature type="transmembrane region" description="Helical" evidence="7">
    <location>
        <begin position="134"/>
        <end position="152"/>
    </location>
</feature>
<feature type="domain" description="Prepilin peptidase A24 N-terminal" evidence="9">
    <location>
        <begin position="13"/>
        <end position="94"/>
    </location>
</feature>
<dbReference type="InterPro" id="IPR050882">
    <property type="entry name" value="Prepilin_peptidase/N-MTase"/>
</dbReference>
<feature type="transmembrane region" description="Helical" evidence="7">
    <location>
        <begin position="103"/>
        <end position="122"/>
    </location>
</feature>
<evidence type="ECO:0000256" key="3">
    <source>
        <dbReference type="ARBA" id="ARBA00022475"/>
    </source>
</evidence>
<keyword evidence="4 7" id="KW-0812">Transmembrane</keyword>
<dbReference type="AlphaFoldDB" id="A0A9X4RJD3"/>
<protein>
    <submittedName>
        <fullName evidence="10">Prepilin peptidase</fullName>
    </submittedName>
</protein>
<evidence type="ECO:0000259" key="8">
    <source>
        <dbReference type="Pfam" id="PF01478"/>
    </source>
</evidence>
<proteinExistence type="inferred from homology"/>
<comment type="subcellular location">
    <subcellularLocation>
        <location evidence="1">Cell membrane</location>
        <topology evidence="1">Multi-pass membrane protein</topology>
    </subcellularLocation>
</comment>
<accession>A0A9X4RJD3</accession>
<sequence length="276" mass="29850">MESIFLQSLAIALGACVGSFLNVVIYRVPAGLSILHPPSRCPHCLRSLAPRDNIPIIGWFLIKGKCRYCHTPVSWRYPAIEALTAFLFWSVAAYFGNSLSIPILCFYAAFLSWLLVLALIDIDTMTLPDRLTQSGLVLGLIYQVSLAFMSLTNGGDARFAVSRLLMFGIGGAVLGIWLLDIMRVAGSIFLQKEAMGGGDPKLAAMLGMWLGWQNLLLAILIASAIGTLVGAIALLVQKRGKHQPIPFGPFLALGGAISLFFGQTILSTYLSWFGLA</sequence>
<dbReference type="Pfam" id="PF01478">
    <property type="entry name" value="Peptidase_A24"/>
    <property type="match status" value="1"/>
</dbReference>
<dbReference type="EMBL" id="VBTY01000133">
    <property type="protein sequence ID" value="MDG3495885.1"/>
    <property type="molecule type" value="Genomic_DNA"/>
</dbReference>
<dbReference type="GO" id="GO:0005886">
    <property type="term" value="C:plasma membrane"/>
    <property type="evidence" value="ECO:0007669"/>
    <property type="project" value="UniProtKB-SubCell"/>
</dbReference>
<evidence type="ECO:0000256" key="7">
    <source>
        <dbReference type="SAM" id="Phobius"/>
    </source>
</evidence>
<feature type="transmembrane region" description="Helical" evidence="7">
    <location>
        <begin position="9"/>
        <end position="28"/>
    </location>
</feature>
<dbReference type="Proteomes" id="UP001152872">
    <property type="component" value="Unassembled WGS sequence"/>
</dbReference>
<dbReference type="InterPro" id="IPR000045">
    <property type="entry name" value="Prepilin_IV_endopep_pep"/>
</dbReference>
<feature type="domain" description="Prepilin type IV endopeptidase peptidase" evidence="8">
    <location>
        <begin position="109"/>
        <end position="230"/>
    </location>
</feature>
<dbReference type="InterPro" id="IPR010627">
    <property type="entry name" value="Prepilin_pept_A24_N"/>
</dbReference>
<dbReference type="Gene3D" id="1.20.120.1220">
    <property type="match status" value="1"/>
</dbReference>
<keyword evidence="3" id="KW-1003">Cell membrane</keyword>
<evidence type="ECO:0000256" key="6">
    <source>
        <dbReference type="ARBA" id="ARBA00023136"/>
    </source>
</evidence>
<dbReference type="GO" id="GO:0004190">
    <property type="term" value="F:aspartic-type endopeptidase activity"/>
    <property type="evidence" value="ECO:0007669"/>
    <property type="project" value="InterPro"/>
</dbReference>
<comment type="similarity">
    <text evidence="2">Belongs to the peptidase A24 family.</text>
</comment>